<dbReference type="InterPro" id="IPR032477">
    <property type="entry name" value="Glyco_hydro_64"/>
</dbReference>
<sequence>MINRRSFLSGFALAVAGTPLMGCRRPGAHLASAAPAAQAASGALPLSVVNASEAFPDSQIRLYIVGTDLATGRQCHVTSDGTAVPVQLSDNVDDGYTDYAIPLPQAGAGLSLPHMSGRIYIALGAKLRFKAVTAGDGSPALAYPAGWVDSDPNFEVMHDYVEFTHDGAGMHCNTTMVDQFSVPIGIRLVGRRDQSTGTLVEGGRTAIFDALAAHPDFSPLLVGDRLRVIAPGHGLDAGRFAGDYFAPYIDEVWRRYTDTDLRVTTDAGTFTGRVDPVSQELRFDGGVDPITKPSTRDVFFCHGALAAPNDGLTGPVAAVLGAAFNRSTLLDSAQQPTGDPAGFYQTDISNHYARILHANTVDGRAYGFAFDDVEGFAPYIEDGAPTLFEITLTPF</sequence>
<protein>
    <submittedName>
        <fullName evidence="2">Glycoside hydrolase family 64 protein</fullName>
    </submittedName>
</protein>
<dbReference type="InterPro" id="IPR006311">
    <property type="entry name" value="TAT_signal"/>
</dbReference>
<dbReference type="InterPro" id="IPR037398">
    <property type="entry name" value="Glyco_hydro_64_fam"/>
</dbReference>
<dbReference type="PROSITE" id="PS52006">
    <property type="entry name" value="GH64"/>
    <property type="match status" value="1"/>
</dbReference>
<accession>A0ABP7EYI4</accession>
<proteinExistence type="predicted"/>
<dbReference type="EMBL" id="BAABDD010000001">
    <property type="protein sequence ID" value="GAA3726529.1"/>
    <property type="molecule type" value="Genomic_DNA"/>
</dbReference>
<organism evidence="2 3">
    <name type="scientific">Salinactinospora qingdaonensis</name>
    <dbReference type="NCBI Taxonomy" id="702744"/>
    <lineage>
        <taxon>Bacteria</taxon>
        <taxon>Bacillati</taxon>
        <taxon>Actinomycetota</taxon>
        <taxon>Actinomycetes</taxon>
        <taxon>Streptosporangiales</taxon>
        <taxon>Nocardiopsidaceae</taxon>
        <taxon>Salinactinospora</taxon>
    </lineage>
</organism>
<dbReference type="InterPro" id="IPR042517">
    <property type="entry name" value="Glyco_hydro_64_N_2"/>
</dbReference>
<dbReference type="PANTHER" id="PTHR38165:SF1">
    <property type="entry name" value="GLUCANASE B"/>
    <property type="match status" value="1"/>
</dbReference>
<dbReference type="Gene3D" id="3.30.920.50">
    <property type="entry name" value="Beta-1,3-glucanase, C-terminal domain"/>
    <property type="match status" value="1"/>
</dbReference>
<dbReference type="PANTHER" id="PTHR38165">
    <property type="match status" value="1"/>
</dbReference>
<dbReference type="Gene3D" id="2.60.110.10">
    <property type="entry name" value="Thaumatin"/>
    <property type="match status" value="1"/>
</dbReference>
<dbReference type="Pfam" id="PF16483">
    <property type="entry name" value="Glyco_hydro_64"/>
    <property type="match status" value="1"/>
</dbReference>
<keyword evidence="3" id="KW-1185">Reference proteome</keyword>
<name>A0ABP7EYI4_9ACTN</name>
<comment type="caution">
    <text evidence="2">The sequence shown here is derived from an EMBL/GenBank/DDBJ whole genome shotgun (WGS) entry which is preliminary data.</text>
</comment>
<dbReference type="GO" id="GO:0016787">
    <property type="term" value="F:hydrolase activity"/>
    <property type="evidence" value="ECO:0007669"/>
    <property type="project" value="UniProtKB-KW"/>
</dbReference>
<evidence type="ECO:0000259" key="1">
    <source>
        <dbReference type="PROSITE" id="PS52006"/>
    </source>
</evidence>
<reference evidence="3" key="1">
    <citation type="journal article" date="2019" name="Int. J. Syst. Evol. Microbiol.">
        <title>The Global Catalogue of Microorganisms (GCM) 10K type strain sequencing project: providing services to taxonomists for standard genome sequencing and annotation.</title>
        <authorList>
            <consortium name="The Broad Institute Genomics Platform"/>
            <consortium name="The Broad Institute Genome Sequencing Center for Infectious Disease"/>
            <person name="Wu L."/>
            <person name="Ma J."/>
        </authorList>
    </citation>
    <scope>NUCLEOTIDE SEQUENCE [LARGE SCALE GENOMIC DNA]</scope>
    <source>
        <strain evidence="3">JCM 17137</strain>
    </source>
</reference>
<gene>
    <name evidence="2" type="ORF">GCM10022402_04040</name>
</gene>
<dbReference type="Proteomes" id="UP001500908">
    <property type="component" value="Unassembled WGS sequence"/>
</dbReference>
<evidence type="ECO:0000313" key="3">
    <source>
        <dbReference type="Proteomes" id="UP001500908"/>
    </source>
</evidence>
<dbReference type="RefSeq" id="WP_344966620.1">
    <property type="nucleotide sequence ID" value="NZ_BAABDD010000001.1"/>
</dbReference>
<feature type="domain" description="GH64" evidence="1">
    <location>
        <begin position="41"/>
        <end position="394"/>
    </location>
</feature>
<keyword evidence="2" id="KW-0378">Hydrolase</keyword>
<evidence type="ECO:0000313" key="2">
    <source>
        <dbReference type="EMBL" id="GAA3726529.1"/>
    </source>
</evidence>
<dbReference type="InterPro" id="IPR037176">
    <property type="entry name" value="Osmotin/thaumatin-like_sf"/>
</dbReference>
<dbReference type="PROSITE" id="PS51318">
    <property type="entry name" value="TAT"/>
    <property type="match status" value="1"/>
</dbReference>